<dbReference type="AlphaFoldDB" id="D8QGR8"/>
<dbReference type="GeneID" id="9597216"/>
<feature type="non-terminal residue" evidence="2">
    <location>
        <position position="323"/>
    </location>
</feature>
<name>D8QGR8_SCHCM</name>
<feature type="region of interest" description="Disordered" evidence="1">
    <location>
        <begin position="244"/>
        <end position="323"/>
    </location>
</feature>
<feature type="compositionally biased region" description="Basic residues" evidence="1">
    <location>
        <begin position="283"/>
        <end position="293"/>
    </location>
</feature>
<dbReference type="RefSeq" id="XP_003027718.1">
    <property type="nucleotide sequence ID" value="XM_003027672.1"/>
</dbReference>
<feature type="region of interest" description="Disordered" evidence="1">
    <location>
        <begin position="183"/>
        <end position="223"/>
    </location>
</feature>
<organism evidence="3">
    <name type="scientific">Schizophyllum commune (strain H4-8 / FGSC 9210)</name>
    <name type="common">Split gill fungus</name>
    <dbReference type="NCBI Taxonomy" id="578458"/>
    <lineage>
        <taxon>Eukaryota</taxon>
        <taxon>Fungi</taxon>
        <taxon>Dikarya</taxon>
        <taxon>Basidiomycota</taxon>
        <taxon>Agaricomycotina</taxon>
        <taxon>Agaricomycetes</taxon>
        <taxon>Agaricomycetidae</taxon>
        <taxon>Agaricales</taxon>
        <taxon>Schizophyllaceae</taxon>
        <taxon>Schizophyllum</taxon>
    </lineage>
</organism>
<gene>
    <name evidence="2" type="ORF">SCHCODRAFT_113058</name>
</gene>
<reference evidence="2 3" key="1">
    <citation type="journal article" date="2010" name="Nat. Biotechnol.">
        <title>Genome sequence of the model mushroom Schizophyllum commune.</title>
        <authorList>
            <person name="Ohm R.A."/>
            <person name="de Jong J.F."/>
            <person name="Lugones L.G."/>
            <person name="Aerts A."/>
            <person name="Kothe E."/>
            <person name="Stajich J.E."/>
            <person name="de Vries R.P."/>
            <person name="Record E."/>
            <person name="Levasseur A."/>
            <person name="Baker S.E."/>
            <person name="Bartholomew K.A."/>
            <person name="Coutinho P.M."/>
            <person name="Erdmann S."/>
            <person name="Fowler T.J."/>
            <person name="Gathman A.C."/>
            <person name="Lombard V."/>
            <person name="Henrissat B."/>
            <person name="Knabe N."/>
            <person name="Kuees U."/>
            <person name="Lilly W.W."/>
            <person name="Lindquist E."/>
            <person name="Lucas S."/>
            <person name="Magnuson J.K."/>
            <person name="Piumi F."/>
            <person name="Raudaskoski M."/>
            <person name="Salamov A."/>
            <person name="Schmutz J."/>
            <person name="Schwarze F.W.M.R."/>
            <person name="vanKuyk P.A."/>
            <person name="Horton J.S."/>
            <person name="Grigoriev I.V."/>
            <person name="Woesten H.A.B."/>
        </authorList>
    </citation>
    <scope>NUCLEOTIDE SEQUENCE [LARGE SCALE GENOMIC DNA]</scope>
    <source>
        <strain evidence="3">H4-8 / FGSC 9210</strain>
    </source>
</reference>
<feature type="compositionally biased region" description="Polar residues" evidence="1">
    <location>
        <begin position="100"/>
        <end position="121"/>
    </location>
</feature>
<dbReference type="Proteomes" id="UP000007431">
    <property type="component" value="Unassembled WGS sequence"/>
</dbReference>
<dbReference type="HOGENOM" id="CLU_860947_0_0_1"/>
<dbReference type="InParanoid" id="D8QGR8"/>
<protein>
    <submittedName>
        <fullName evidence="2">Uncharacterized protein</fullName>
    </submittedName>
</protein>
<sequence length="323" mass="35581">MSLLNSQHAGKTTAAIPRRQQVPPPRLRRRRLNNSPTRGGRVSGLQADMATPDDAFVSTVASPARPRRRYSNSRHAGAAMAAGPSPILTSRATRPDRSSRFTTRGKSPVTDSRSPSPSQTPARRMEGARLGANLSKCAPTSPSHADCTRRTSQLVPPCTLASALASDSIPATSRRRRTCDFGGEKTLSRASPRSHNASCLHGSAREEEKRWDTHLATSTTSPPHLANLTSACAMLELVSKQARPLPPPHEIRTHLAKPATPPRNVRERRRSLRAIPWTDAARRRYSPHRRRRCLPPPPSSSTWTESHPRHRAQRRSSRAMRLA</sequence>
<feature type="compositionally biased region" description="Basic residues" evidence="1">
    <location>
        <begin position="308"/>
        <end position="323"/>
    </location>
</feature>
<keyword evidence="3" id="KW-1185">Reference proteome</keyword>
<dbReference type="VEuPathDB" id="FungiDB:SCHCODRAFT_02082893"/>
<dbReference type="KEGG" id="scm:SCHCO_02082441"/>
<dbReference type="VEuPathDB" id="FungiDB:SCHCODRAFT_02082441"/>
<evidence type="ECO:0000256" key="1">
    <source>
        <dbReference type="SAM" id="MobiDB-lite"/>
    </source>
</evidence>
<evidence type="ECO:0000313" key="3">
    <source>
        <dbReference type="Proteomes" id="UP000007431"/>
    </source>
</evidence>
<feature type="compositionally biased region" description="Polar residues" evidence="1">
    <location>
        <begin position="188"/>
        <end position="197"/>
    </location>
</feature>
<dbReference type="OMA" id="CAPTRIC"/>
<proteinExistence type="predicted"/>
<feature type="compositionally biased region" description="Polar residues" evidence="1">
    <location>
        <begin position="1"/>
        <end position="10"/>
    </location>
</feature>
<feature type="region of interest" description="Disordered" evidence="1">
    <location>
        <begin position="1"/>
        <end position="124"/>
    </location>
</feature>
<accession>D8QGR8</accession>
<dbReference type="EMBL" id="GL377312">
    <property type="protein sequence ID" value="EFI92815.1"/>
    <property type="molecule type" value="Genomic_DNA"/>
</dbReference>
<evidence type="ECO:0000313" key="2">
    <source>
        <dbReference type="EMBL" id="EFI92815.1"/>
    </source>
</evidence>
<feature type="compositionally biased region" description="Basic and acidic residues" evidence="1">
    <location>
        <begin position="203"/>
        <end position="213"/>
    </location>
</feature>